<accession>A0AAW3JVB1</accession>
<dbReference type="InterPro" id="IPR045591">
    <property type="entry name" value="DUF6462"/>
</dbReference>
<dbReference type="Proteomes" id="UP000050833">
    <property type="component" value="Unassembled WGS sequence"/>
</dbReference>
<evidence type="ECO:0008006" key="3">
    <source>
        <dbReference type="Google" id="ProtNLM"/>
    </source>
</evidence>
<evidence type="ECO:0000313" key="1">
    <source>
        <dbReference type="EMBL" id="KQC86295.1"/>
    </source>
</evidence>
<reference evidence="1 2" key="1">
    <citation type="submission" date="2015-10" db="EMBL/GenBank/DDBJ databases">
        <title>Butyribacter intestini gen. nov., sp. nov., a butyric acid-producing bacterium of the family Lachnospiraceae isolated from the human faeces.</title>
        <authorList>
            <person name="Zou Y."/>
            <person name="Xue W."/>
            <person name="Luo G."/>
            <person name="Lv M."/>
        </authorList>
    </citation>
    <scope>NUCLEOTIDE SEQUENCE [LARGE SCALE GENOMIC DNA]</scope>
    <source>
        <strain evidence="1 2">TF01-11</strain>
    </source>
</reference>
<dbReference type="Pfam" id="PF20063">
    <property type="entry name" value="DUF6462"/>
    <property type="match status" value="1"/>
</dbReference>
<dbReference type="AlphaFoldDB" id="A0AAW3JVB1"/>
<protein>
    <recommendedName>
        <fullName evidence="3">Transcriptional regulator</fullName>
    </recommendedName>
</protein>
<dbReference type="EMBL" id="LLKB01000001">
    <property type="protein sequence ID" value="KQC86295.1"/>
    <property type="molecule type" value="Genomic_DNA"/>
</dbReference>
<sequence length="75" mass="8946">MAENVVEHVINSNDLWKHKRFVRYKDGAVLYSMSLNQFKKLARDADAVYKYGKMVLVNTKIVDEYLEYFHVQMDE</sequence>
<keyword evidence="2" id="KW-1185">Reference proteome</keyword>
<gene>
    <name evidence="1" type="ORF">APZ18_03655</name>
</gene>
<name>A0AAW3JVB1_9FIRM</name>
<comment type="caution">
    <text evidence="1">The sequence shown here is derived from an EMBL/GenBank/DDBJ whole genome shotgun (WGS) entry which is preliminary data.</text>
</comment>
<dbReference type="RefSeq" id="WP_055941695.1">
    <property type="nucleotide sequence ID" value="NZ_LLKB01000001.1"/>
</dbReference>
<proteinExistence type="predicted"/>
<evidence type="ECO:0000313" key="2">
    <source>
        <dbReference type="Proteomes" id="UP000050833"/>
    </source>
</evidence>
<organism evidence="1 2">
    <name type="scientific">Butyribacter intestini</name>
    <dbReference type="NCBI Taxonomy" id="1703332"/>
    <lineage>
        <taxon>Bacteria</taxon>
        <taxon>Bacillati</taxon>
        <taxon>Bacillota</taxon>
        <taxon>Clostridia</taxon>
        <taxon>Lachnospirales</taxon>
        <taxon>Lachnospiraceae</taxon>
        <taxon>Butyribacter</taxon>
    </lineage>
</organism>